<comment type="caution">
    <text evidence="1">The sequence shown here is derived from an EMBL/GenBank/DDBJ whole genome shotgun (WGS) entry which is preliminary data.</text>
</comment>
<dbReference type="EMBL" id="CM039426">
    <property type="protein sequence ID" value="KAI4357283.1"/>
    <property type="molecule type" value="Genomic_DNA"/>
</dbReference>
<accession>A0ACB9Q934</accession>
<reference evidence="1 2" key="1">
    <citation type="journal article" date="2022" name="DNA Res.">
        <title>Chromosomal-level genome assembly of the orchid tree Bauhinia variegata (Leguminosae; Cercidoideae) supports the allotetraploid origin hypothesis of Bauhinia.</title>
        <authorList>
            <person name="Zhong Y."/>
            <person name="Chen Y."/>
            <person name="Zheng D."/>
            <person name="Pang J."/>
            <person name="Liu Y."/>
            <person name="Luo S."/>
            <person name="Meng S."/>
            <person name="Qian L."/>
            <person name="Wei D."/>
            <person name="Dai S."/>
            <person name="Zhou R."/>
        </authorList>
    </citation>
    <scope>NUCLEOTIDE SEQUENCE [LARGE SCALE GENOMIC DNA]</scope>
    <source>
        <strain evidence="1">BV-YZ2020</strain>
    </source>
</reference>
<protein>
    <submittedName>
        <fullName evidence="1">Uncharacterized protein</fullName>
    </submittedName>
</protein>
<organism evidence="1 2">
    <name type="scientific">Bauhinia variegata</name>
    <name type="common">Purple orchid tree</name>
    <name type="synonym">Phanera variegata</name>
    <dbReference type="NCBI Taxonomy" id="167791"/>
    <lineage>
        <taxon>Eukaryota</taxon>
        <taxon>Viridiplantae</taxon>
        <taxon>Streptophyta</taxon>
        <taxon>Embryophyta</taxon>
        <taxon>Tracheophyta</taxon>
        <taxon>Spermatophyta</taxon>
        <taxon>Magnoliopsida</taxon>
        <taxon>eudicotyledons</taxon>
        <taxon>Gunneridae</taxon>
        <taxon>Pentapetalae</taxon>
        <taxon>rosids</taxon>
        <taxon>fabids</taxon>
        <taxon>Fabales</taxon>
        <taxon>Fabaceae</taxon>
        <taxon>Cercidoideae</taxon>
        <taxon>Cercideae</taxon>
        <taxon>Bauhiniinae</taxon>
        <taxon>Bauhinia</taxon>
    </lineage>
</organism>
<sequence>MLASKHSACWRLNFQENEYVIEELTADSFNGVDIALFSVGGSISGEFGPIAVDKGTPMVDNSLVFRMDEKVPLVIPEVNPEAMEDIKL</sequence>
<evidence type="ECO:0000313" key="1">
    <source>
        <dbReference type="EMBL" id="KAI4357283.1"/>
    </source>
</evidence>
<gene>
    <name evidence="1" type="ORF">L6164_001243</name>
</gene>
<keyword evidence="2" id="KW-1185">Reference proteome</keyword>
<evidence type="ECO:0000313" key="2">
    <source>
        <dbReference type="Proteomes" id="UP000828941"/>
    </source>
</evidence>
<name>A0ACB9Q934_BAUVA</name>
<proteinExistence type="predicted"/>
<dbReference type="Proteomes" id="UP000828941">
    <property type="component" value="Chromosome 1"/>
</dbReference>